<dbReference type="HOGENOM" id="CLU_000960_28_0_9"/>
<dbReference type="Gene3D" id="1.20.1720.10">
    <property type="entry name" value="Multidrug resistance protein D"/>
    <property type="match status" value="1"/>
</dbReference>
<accession>C8W084</accession>
<dbReference type="PRINTS" id="PR01036">
    <property type="entry name" value="TCRTETB"/>
</dbReference>
<keyword evidence="7 9" id="KW-0472">Membrane</keyword>
<dbReference type="InterPro" id="IPR004638">
    <property type="entry name" value="EmrB-like"/>
</dbReference>
<dbReference type="Pfam" id="PF07690">
    <property type="entry name" value="MFS_1"/>
    <property type="match status" value="1"/>
</dbReference>
<evidence type="ECO:0000256" key="3">
    <source>
        <dbReference type="ARBA" id="ARBA00022448"/>
    </source>
</evidence>
<evidence type="ECO:0000256" key="6">
    <source>
        <dbReference type="ARBA" id="ARBA00022989"/>
    </source>
</evidence>
<feature type="transmembrane region" description="Helical" evidence="9">
    <location>
        <begin position="401"/>
        <end position="420"/>
    </location>
</feature>
<evidence type="ECO:0000259" key="10">
    <source>
        <dbReference type="PROSITE" id="PS50850"/>
    </source>
</evidence>
<dbReference type="GO" id="GO:0022857">
    <property type="term" value="F:transmembrane transporter activity"/>
    <property type="evidence" value="ECO:0007669"/>
    <property type="project" value="InterPro"/>
</dbReference>
<organism evidence="11 12">
    <name type="scientific">Desulfofarcimen acetoxidans (strain ATCC 49208 / DSM 771 / KCTC 5769 / VKM B-1644 / 5575)</name>
    <name type="common">Desulfotomaculum acetoxidans</name>
    <dbReference type="NCBI Taxonomy" id="485916"/>
    <lineage>
        <taxon>Bacteria</taxon>
        <taxon>Bacillati</taxon>
        <taxon>Bacillota</taxon>
        <taxon>Clostridia</taxon>
        <taxon>Eubacteriales</taxon>
        <taxon>Peptococcaceae</taxon>
        <taxon>Desulfofarcimen</taxon>
    </lineage>
</organism>
<feature type="transmembrane region" description="Helical" evidence="9">
    <location>
        <begin position="369"/>
        <end position="389"/>
    </location>
</feature>
<feature type="transmembrane region" description="Helical" evidence="9">
    <location>
        <begin position="525"/>
        <end position="543"/>
    </location>
</feature>
<dbReference type="STRING" id="485916.Dtox_2326"/>
<dbReference type="EMBL" id="CP001720">
    <property type="protein sequence ID" value="ACV63139.1"/>
    <property type="molecule type" value="Genomic_DNA"/>
</dbReference>
<evidence type="ECO:0000256" key="5">
    <source>
        <dbReference type="ARBA" id="ARBA00022692"/>
    </source>
</evidence>
<feature type="domain" description="Major facilitator superfamily (MFS) profile" evidence="10">
    <location>
        <begin position="55"/>
        <end position="548"/>
    </location>
</feature>
<dbReference type="PANTHER" id="PTHR42718:SF9">
    <property type="entry name" value="MAJOR FACILITATOR SUPERFAMILY MULTIDRUG TRANSPORTER MFSC"/>
    <property type="match status" value="1"/>
</dbReference>
<reference evidence="11 12" key="1">
    <citation type="journal article" date="2009" name="Stand. Genomic Sci.">
        <title>Complete genome sequence of Desulfotomaculum acetoxidans type strain (5575).</title>
        <authorList>
            <person name="Spring S."/>
            <person name="Lapidus A."/>
            <person name="Schroder M."/>
            <person name="Gleim D."/>
            <person name="Sims D."/>
            <person name="Meincke L."/>
            <person name="Glavina Del Rio T."/>
            <person name="Tice H."/>
            <person name="Copeland A."/>
            <person name="Cheng J.F."/>
            <person name="Lucas S."/>
            <person name="Chen F."/>
            <person name="Nolan M."/>
            <person name="Bruce D."/>
            <person name="Goodwin L."/>
            <person name="Pitluck S."/>
            <person name="Ivanova N."/>
            <person name="Mavromatis K."/>
            <person name="Mikhailova N."/>
            <person name="Pati A."/>
            <person name="Chen A."/>
            <person name="Palaniappan K."/>
            <person name="Land M."/>
            <person name="Hauser L."/>
            <person name="Chang Y.J."/>
            <person name="Jeffries C.D."/>
            <person name="Chain P."/>
            <person name="Saunders E."/>
            <person name="Brettin T."/>
            <person name="Detter J.C."/>
            <person name="Goker M."/>
            <person name="Bristow J."/>
            <person name="Eisen J.A."/>
            <person name="Markowitz V."/>
            <person name="Hugenholtz P."/>
            <person name="Kyrpides N.C."/>
            <person name="Klenk H.P."/>
            <person name="Han C."/>
        </authorList>
    </citation>
    <scope>NUCLEOTIDE SEQUENCE [LARGE SCALE GENOMIC DNA]</scope>
    <source>
        <strain evidence="12">ATCC 49208 / DSM 771 / VKM B-1644</strain>
    </source>
</reference>
<comment type="subcellular location">
    <subcellularLocation>
        <location evidence="1">Cell membrane</location>
        <topology evidence="1">Multi-pass membrane protein</topology>
    </subcellularLocation>
</comment>
<feature type="transmembrane region" description="Helical" evidence="9">
    <location>
        <begin position="146"/>
        <end position="168"/>
    </location>
</feature>
<feature type="transmembrane region" description="Helical" evidence="9">
    <location>
        <begin position="120"/>
        <end position="140"/>
    </location>
</feature>
<sequence length="579" mass="62722">MTSSYNAEEKNHMNNQNNQESKDSPSGAPEKHSPPPGPPGGTPGQPDNDNIPWGALLILVLGAFMAILDTSIVNVALPKMMVIFGASADEIQWILTGYMLTSGMVIPMTGFLGDRYGNKLMYIWSLIIFTIGSALCGLAWSNNSMIAFRVIQAIGGGMVMPVTMAIIYRIVPMRKIGTALGVWGIGAIMGPAIGPTLGGYLVDKFSWHWIFTINIPVGILTIILAYVLLKETPLMPHLKIDIPGMILSSSGCFCLLLALSKGQDEGWTSEYIVTLLVLSFFLILLFILWELQCEHPLLEVRLLKNKVIVASLLSTSLVTVGLFSAVFLVPIYAQNLMGYTPMQTGLMMMPAALVTGFMMPISGKLFDKYGALPLGLVGLTILAVLTYQMKYISTDTTFTHVQVLLSIRAIGLGLAMMPLTTAGMNTVPRFLVSRASALNNVVRQISGSMGIAYLTYVMLQRQTYHTVWLKEAVNVSSPGAALTQKTLVSYLAGMGYTGEAGNQAALSIMSSMVTKQAYMNGIQDAFIVSALLVVISLPLLFMLSKKQVDQQRDIENNRYAHQAVPPHGLPAAKPETAKA</sequence>
<dbReference type="GO" id="GO:0005886">
    <property type="term" value="C:plasma membrane"/>
    <property type="evidence" value="ECO:0007669"/>
    <property type="project" value="UniProtKB-SubCell"/>
</dbReference>
<dbReference type="AlphaFoldDB" id="C8W084"/>
<dbReference type="eggNOG" id="COG2814">
    <property type="taxonomic scope" value="Bacteria"/>
</dbReference>
<dbReference type="PANTHER" id="PTHR42718">
    <property type="entry name" value="MAJOR FACILITATOR SUPERFAMILY MULTIDRUG TRANSPORTER MFSC"/>
    <property type="match status" value="1"/>
</dbReference>
<evidence type="ECO:0000256" key="9">
    <source>
        <dbReference type="SAM" id="Phobius"/>
    </source>
</evidence>
<evidence type="ECO:0000313" key="11">
    <source>
        <dbReference type="EMBL" id="ACV63139.1"/>
    </source>
</evidence>
<gene>
    <name evidence="11" type="ordered locus">Dtox_2326</name>
</gene>
<feature type="transmembrane region" description="Helical" evidence="9">
    <location>
        <begin position="309"/>
        <end position="333"/>
    </location>
</feature>
<feature type="transmembrane region" description="Helical" evidence="9">
    <location>
        <begin position="207"/>
        <end position="228"/>
    </location>
</feature>
<protein>
    <submittedName>
        <fullName evidence="11">Drug resistance transporter, EmrB/QacA subfamily</fullName>
    </submittedName>
</protein>
<evidence type="ECO:0000256" key="4">
    <source>
        <dbReference type="ARBA" id="ARBA00022475"/>
    </source>
</evidence>
<feature type="transmembrane region" description="Helical" evidence="9">
    <location>
        <begin position="345"/>
        <end position="362"/>
    </location>
</feature>
<evidence type="ECO:0000313" key="12">
    <source>
        <dbReference type="Proteomes" id="UP000002217"/>
    </source>
</evidence>
<keyword evidence="6 9" id="KW-1133">Transmembrane helix</keyword>
<proteinExistence type="inferred from homology"/>
<dbReference type="InterPro" id="IPR036259">
    <property type="entry name" value="MFS_trans_sf"/>
</dbReference>
<dbReference type="NCBIfam" id="TIGR00711">
    <property type="entry name" value="efflux_EmrB"/>
    <property type="match status" value="1"/>
</dbReference>
<keyword evidence="4" id="KW-1003">Cell membrane</keyword>
<dbReference type="PROSITE" id="PS50850">
    <property type="entry name" value="MFS"/>
    <property type="match status" value="1"/>
</dbReference>
<evidence type="ECO:0000256" key="1">
    <source>
        <dbReference type="ARBA" id="ARBA00004651"/>
    </source>
</evidence>
<feature type="region of interest" description="Disordered" evidence="8">
    <location>
        <begin position="1"/>
        <end position="47"/>
    </location>
</feature>
<dbReference type="Gene3D" id="1.20.1250.20">
    <property type="entry name" value="MFS general substrate transporter like domains"/>
    <property type="match status" value="1"/>
</dbReference>
<evidence type="ECO:0000256" key="8">
    <source>
        <dbReference type="SAM" id="MobiDB-lite"/>
    </source>
</evidence>
<feature type="transmembrane region" description="Helical" evidence="9">
    <location>
        <begin position="53"/>
        <end position="73"/>
    </location>
</feature>
<dbReference type="RefSeq" id="WP_015757840.1">
    <property type="nucleotide sequence ID" value="NC_013216.1"/>
</dbReference>
<keyword evidence="3" id="KW-0813">Transport</keyword>
<name>C8W084_DESAS</name>
<comment type="similarity">
    <text evidence="2">Belongs to the major facilitator superfamily. EmrB family.</text>
</comment>
<keyword evidence="12" id="KW-1185">Reference proteome</keyword>
<dbReference type="SUPFAM" id="SSF103473">
    <property type="entry name" value="MFS general substrate transporter"/>
    <property type="match status" value="1"/>
</dbReference>
<evidence type="ECO:0000256" key="2">
    <source>
        <dbReference type="ARBA" id="ARBA00008537"/>
    </source>
</evidence>
<feature type="transmembrane region" description="Helical" evidence="9">
    <location>
        <begin position="180"/>
        <end position="201"/>
    </location>
</feature>
<dbReference type="CDD" id="cd17503">
    <property type="entry name" value="MFS_LmrB_MDR_like"/>
    <property type="match status" value="1"/>
</dbReference>
<dbReference type="InterPro" id="IPR011701">
    <property type="entry name" value="MFS"/>
</dbReference>
<feature type="transmembrane region" description="Helical" evidence="9">
    <location>
        <begin position="271"/>
        <end position="289"/>
    </location>
</feature>
<evidence type="ECO:0000256" key="7">
    <source>
        <dbReference type="ARBA" id="ARBA00023136"/>
    </source>
</evidence>
<feature type="transmembrane region" description="Helical" evidence="9">
    <location>
        <begin position="93"/>
        <end position="113"/>
    </location>
</feature>
<keyword evidence="5 9" id="KW-0812">Transmembrane</keyword>
<dbReference type="InterPro" id="IPR020846">
    <property type="entry name" value="MFS_dom"/>
</dbReference>
<dbReference type="KEGG" id="dae:Dtox_2326"/>
<dbReference type="Proteomes" id="UP000002217">
    <property type="component" value="Chromosome"/>
</dbReference>